<keyword evidence="3" id="KW-1185">Reference proteome</keyword>
<name>A0A1G9CS74_9GAMM</name>
<evidence type="ECO:0000256" key="1">
    <source>
        <dbReference type="SAM" id="Phobius"/>
    </source>
</evidence>
<evidence type="ECO:0000313" key="3">
    <source>
        <dbReference type="Proteomes" id="UP000199305"/>
    </source>
</evidence>
<organism evidence="2 3">
    <name type="scientific">Microbulbifer yueqingensis</name>
    <dbReference type="NCBI Taxonomy" id="658219"/>
    <lineage>
        <taxon>Bacteria</taxon>
        <taxon>Pseudomonadati</taxon>
        <taxon>Pseudomonadota</taxon>
        <taxon>Gammaproteobacteria</taxon>
        <taxon>Cellvibrionales</taxon>
        <taxon>Microbulbiferaceae</taxon>
        <taxon>Microbulbifer</taxon>
    </lineage>
</organism>
<keyword evidence="1" id="KW-1133">Transmembrane helix</keyword>
<gene>
    <name evidence="2" type="ORF">SAMN05216212_2607</name>
</gene>
<evidence type="ECO:0000313" key="2">
    <source>
        <dbReference type="EMBL" id="SDK54486.1"/>
    </source>
</evidence>
<accession>A0A1G9CS74</accession>
<proteinExistence type="predicted"/>
<keyword evidence="1" id="KW-0472">Membrane</keyword>
<protein>
    <recommendedName>
        <fullName evidence="4">Superinfection immunity protein</fullName>
    </recommendedName>
</protein>
<dbReference type="EMBL" id="FNFH01000005">
    <property type="protein sequence ID" value="SDK54486.1"/>
    <property type="molecule type" value="Genomic_DNA"/>
</dbReference>
<evidence type="ECO:0008006" key="4">
    <source>
        <dbReference type="Google" id="ProtNLM"/>
    </source>
</evidence>
<dbReference type="Proteomes" id="UP000199305">
    <property type="component" value="Unassembled WGS sequence"/>
</dbReference>
<feature type="transmembrane region" description="Helical" evidence="1">
    <location>
        <begin position="52"/>
        <end position="74"/>
    </location>
</feature>
<keyword evidence="1" id="KW-0812">Transmembrane</keyword>
<feature type="transmembrane region" description="Helical" evidence="1">
    <location>
        <begin position="20"/>
        <end position="45"/>
    </location>
</feature>
<sequence>MNEIETLVQNLWQALQSMGLLKGLLFALFFLVVWFLPALVALVANRRHAGKIFLACIPAIASWIAWFALLAWAATGRYQQWGRKPVADEPHADPQR</sequence>
<dbReference type="STRING" id="658219.SAMN05216212_2607"/>
<dbReference type="AlphaFoldDB" id="A0A1G9CS74"/>
<reference evidence="3" key="1">
    <citation type="submission" date="2016-10" db="EMBL/GenBank/DDBJ databases">
        <authorList>
            <person name="Varghese N."/>
            <person name="Submissions S."/>
        </authorList>
    </citation>
    <scope>NUCLEOTIDE SEQUENCE [LARGE SCALE GENOMIC DNA]</scope>
    <source>
        <strain evidence="3">CGMCC 1.10658</strain>
    </source>
</reference>